<proteinExistence type="predicted"/>
<dbReference type="Pfam" id="PF13701">
    <property type="entry name" value="DDE_Tnp_1_4"/>
    <property type="match status" value="1"/>
</dbReference>
<accession>A0A918NZS7</accession>
<evidence type="ECO:0000313" key="2">
    <source>
        <dbReference type="EMBL" id="GGY09786.1"/>
    </source>
</evidence>
<feature type="domain" description="Transposase DDE" evidence="1">
    <location>
        <begin position="47"/>
        <end position="162"/>
    </location>
</feature>
<gene>
    <name evidence="2" type="ORF">GCM10010358_73060</name>
</gene>
<organism evidence="2 3">
    <name type="scientific">Streptomyces minutiscleroticus</name>
    <dbReference type="NCBI Taxonomy" id="68238"/>
    <lineage>
        <taxon>Bacteria</taxon>
        <taxon>Bacillati</taxon>
        <taxon>Actinomycetota</taxon>
        <taxon>Actinomycetes</taxon>
        <taxon>Kitasatosporales</taxon>
        <taxon>Streptomycetaceae</taxon>
        <taxon>Streptomyces</taxon>
    </lineage>
</organism>
<evidence type="ECO:0000313" key="3">
    <source>
        <dbReference type="Proteomes" id="UP000619244"/>
    </source>
</evidence>
<name>A0A918NZS7_9ACTN</name>
<evidence type="ECO:0000259" key="1">
    <source>
        <dbReference type="Pfam" id="PF13701"/>
    </source>
</evidence>
<dbReference type="AlphaFoldDB" id="A0A918NZS7"/>
<reference evidence="2" key="1">
    <citation type="journal article" date="2014" name="Int. J. Syst. Evol. Microbiol.">
        <title>Complete genome sequence of Corynebacterium casei LMG S-19264T (=DSM 44701T), isolated from a smear-ripened cheese.</title>
        <authorList>
            <consortium name="US DOE Joint Genome Institute (JGI-PGF)"/>
            <person name="Walter F."/>
            <person name="Albersmeier A."/>
            <person name="Kalinowski J."/>
            <person name="Ruckert C."/>
        </authorList>
    </citation>
    <scope>NUCLEOTIDE SEQUENCE</scope>
    <source>
        <strain evidence="2">JCM 4790</strain>
    </source>
</reference>
<dbReference type="RefSeq" id="WP_229919791.1">
    <property type="nucleotide sequence ID" value="NZ_BMVU01000071.1"/>
</dbReference>
<keyword evidence="3" id="KW-1185">Reference proteome</keyword>
<dbReference type="InterPro" id="IPR025668">
    <property type="entry name" value="Tnp_DDE_dom"/>
</dbReference>
<sequence>MRLIVRRVRPSGRHTDNLTDLEKRTGWKYAIVATDITKPWGVAGSHQVQWIDALHRHHAVVEDRVRTNKAMALHNPPATSWTSNRSRMLAANVAADLDAWLRLLALHDQDSLADAEPPTMRMRIYHQTGRLAHHARARRLRLDASWPWGAAFALAWYRLTGLPQTT</sequence>
<dbReference type="EMBL" id="BMVU01000071">
    <property type="protein sequence ID" value="GGY09786.1"/>
    <property type="molecule type" value="Genomic_DNA"/>
</dbReference>
<dbReference type="Proteomes" id="UP000619244">
    <property type="component" value="Unassembled WGS sequence"/>
</dbReference>
<protein>
    <recommendedName>
        <fullName evidence="1">Transposase DDE domain-containing protein</fullName>
    </recommendedName>
</protein>
<comment type="caution">
    <text evidence="2">The sequence shown here is derived from an EMBL/GenBank/DDBJ whole genome shotgun (WGS) entry which is preliminary data.</text>
</comment>
<reference evidence="2" key="2">
    <citation type="submission" date="2020-09" db="EMBL/GenBank/DDBJ databases">
        <authorList>
            <person name="Sun Q."/>
            <person name="Ohkuma M."/>
        </authorList>
    </citation>
    <scope>NUCLEOTIDE SEQUENCE</scope>
    <source>
        <strain evidence="2">JCM 4790</strain>
    </source>
</reference>